<evidence type="ECO:0000256" key="4">
    <source>
        <dbReference type="ARBA" id="ARBA00022777"/>
    </source>
</evidence>
<dbReference type="GO" id="GO:0032958">
    <property type="term" value="P:inositol phosphate biosynthetic process"/>
    <property type="evidence" value="ECO:0007669"/>
    <property type="project" value="TreeGrafter"/>
</dbReference>
<comment type="catalytic activity">
    <reaction evidence="6">
        <text>1D-myo-inositol 1,3,4,5,6-pentakisphosphate + ATP = 1D-myo-inositol hexakisphosphate + ADP + H(+)</text>
        <dbReference type="Rhea" id="RHEA:20313"/>
        <dbReference type="ChEBI" id="CHEBI:15378"/>
        <dbReference type="ChEBI" id="CHEBI:30616"/>
        <dbReference type="ChEBI" id="CHEBI:57733"/>
        <dbReference type="ChEBI" id="CHEBI:58130"/>
        <dbReference type="ChEBI" id="CHEBI:456216"/>
        <dbReference type="EC" id="2.7.1.158"/>
    </reaction>
</comment>
<keyword evidence="8" id="KW-1185">Reference proteome</keyword>
<keyword evidence="3 6" id="KW-0547">Nucleotide-binding</keyword>
<dbReference type="Proteomes" id="UP001177023">
    <property type="component" value="Unassembled WGS sequence"/>
</dbReference>
<dbReference type="PANTHER" id="PTHR14456:SF2">
    <property type="entry name" value="INOSITOL-PENTAKISPHOSPHATE 2-KINASE"/>
    <property type="match status" value="1"/>
</dbReference>
<evidence type="ECO:0000256" key="6">
    <source>
        <dbReference type="RuleBase" id="RU364126"/>
    </source>
</evidence>
<evidence type="ECO:0000256" key="5">
    <source>
        <dbReference type="ARBA" id="ARBA00022840"/>
    </source>
</evidence>
<evidence type="ECO:0000256" key="1">
    <source>
        <dbReference type="ARBA" id="ARBA00012023"/>
    </source>
</evidence>
<sequence length="438" mass="48789">MKNCGVLIDPRDYRSFCFRGEGRANFVISAKNEATGQRIVWRFAKQRKSGLLTVKARSELVNNYMNRLIAPLFSPHYLVSPRMVNFRVEGVHQIAKIPSLPPNRKIERYEDLFELPESSSFFPLNAIPKGCSRISALEMVDATRIPKEVDCFYGPTITVEIKPKQGFFQRHAGFELSHCNNCVLQIEKCSSDSFETMYDFCPLDLYSGELGRMRASLEALFKVPHRNLRVFVNGDMVHSDERALEFEKLDAVLFPDGSQNIYGLIDALCCALAGQRSADAANFCITADSVLGQIQAGQVIDKIGIAEAHALFTRLPAHDQNQLKERGALAKRTLGLLNETDDRALLEQYFLAATMKDCSVMISLRMVPAAVAGTVALEDTVIVAVQDVFFAVSLKIVDLDPKSAKNLVNAYERFTSGADLLAKQPTLRRPCVHITNSA</sequence>
<evidence type="ECO:0000313" key="7">
    <source>
        <dbReference type="EMBL" id="CAJ0581503.1"/>
    </source>
</evidence>
<feature type="non-terminal residue" evidence="7">
    <location>
        <position position="438"/>
    </location>
</feature>
<reference evidence="7" key="1">
    <citation type="submission" date="2023-06" db="EMBL/GenBank/DDBJ databases">
        <authorList>
            <person name="Delattre M."/>
        </authorList>
    </citation>
    <scope>NUCLEOTIDE SEQUENCE</scope>
    <source>
        <strain evidence="7">AF72</strain>
    </source>
</reference>
<dbReference type="EC" id="2.7.1.158" evidence="1 6"/>
<comment type="function">
    <text evidence="6">Phosphorylates Ins(1,3,4,5,6)P5 at position 2 to form Ins(1,2,3,4,5,6)P6 (InsP6 or phytate).</text>
</comment>
<evidence type="ECO:0000256" key="3">
    <source>
        <dbReference type="ARBA" id="ARBA00022741"/>
    </source>
</evidence>
<keyword evidence="2 6" id="KW-0808">Transferase</keyword>
<dbReference type="GO" id="GO:0005634">
    <property type="term" value="C:nucleus"/>
    <property type="evidence" value="ECO:0007669"/>
    <property type="project" value="TreeGrafter"/>
</dbReference>
<protein>
    <recommendedName>
        <fullName evidence="1 6">Inositol-pentakisphosphate 2-kinase</fullName>
        <ecNumber evidence="1 6">2.7.1.158</ecNumber>
    </recommendedName>
</protein>
<accession>A0AA36D5K2</accession>
<dbReference type="EMBL" id="CATQJA010002663">
    <property type="protein sequence ID" value="CAJ0581503.1"/>
    <property type="molecule type" value="Genomic_DNA"/>
</dbReference>
<evidence type="ECO:0000313" key="8">
    <source>
        <dbReference type="Proteomes" id="UP001177023"/>
    </source>
</evidence>
<comment type="domain">
    <text evidence="6">The EXKPK motif is conserved in inositol-pentakisphosphate 2-kinases of both family 1 and 2.</text>
</comment>
<comment type="caution">
    <text evidence="7">The sequence shown here is derived from an EMBL/GenBank/DDBJ whole genome shotgun (WGS) entry which is preliminary data.</text>
</comment>
<dbReference type="GO" id="GO:0005524">
    <property type="term" value="F:ATP binding"/>
    <property type="evidence" value="ECO:0007669"/>
    <property type="project" value="UniProtKB-KW"/>
</dbReference>
<keyword evidence="5 6" id="KW-0067">ATP-binding</keyword>
<proteinExistence type="predicted"/>
<gene>
    <name evidence="7" type="ORF">MSPICULIGERA_LOCUS19660</name>
</gene>
<dbReference type="InterPro" id="IPR009286">
    <property type="entry name" value="Ins_P5_2-kin"/>
</dbReference>
<dbReference type="AlphaFoldDB" id="A0AA36D5K2"/>
<name>A0AA36D5K2_9BILA</name>
<dbReference type="GO" id="GO:0035299">
    <property type="term" value="F:inositol-1,3,4,5,6-pentakisphosphate 2-kinase activity"/>
    <property type="evidence" value="ECO:0007669"/>
    <property type="project" value="UniProtKB-EC"/>
</dbReference>
<keyword evidence="4 6" id="KW-0418">Kinase</keyword>
<evidence type="ECO:0000256" key="2">
    <source>
        <dbReference type="ARBA" id="ARBA00022679"/>
    </source>
</evidence>
<dbReference type="PANTHER" id="PTHR14456">
    <property type="entry name" value="INOSITOL POLYPHOSPHATE KINASE 1"/>
    <property type="match status" value="1"/>
</dbReference>
<organism evidence="7 8">
    <name type="scientific">Mesorhabditis spiculigera</name>
    <dbReference type="NCBI Taxonomy" id="96644"/>
    <lineage>
        <taxon>Eukaryota</taxon>
        <taxon>Metazoa</taxon>
        <taxon>Ecdysozoa</taxon>
        <taxon>Nematoda</taxon>
        <taxon>Chromadorea</taxon>
        <taxon>Rhabditida</taxon>
        <taxon>Rhabditina</taxon>
        <taxon>Rhabditomorpha</taxon>
        <taxon>Rhabditoidea</taxon>
        <taxon>Rhabditidae</taxon>
        <taxon>Mesorhabditinae</taxon>
        <taxon>Mesorhabditis</taxon>
    </lineage>
</organism>
<dbReference type="Pfam" id="PF06090">
    <property type="entry name" value="Ins_P5_2-kin"/>
    <property type="match status" value="1"/>
</dbReference>